<dbReference type="EMBL" id="SBIQ01000028">
    <property type="protein sequence ID" value="KAF7684121.1"/>
    <property type="molecule type" value="Genomic_DNA"/>
</dbReference>
<sequence>MKQELELKKYAEQLERTNKLSKQIELTLGKIQYQLDDIPLDITKKFDKYMLPKQNIDMIVNFYDTYILAMENIEKQKREIDEIKKNEIKKHGFSQELRLIECYNAIIIELNRIKRYKSVNIVNTYILEIEDFCKAVLTEIKESYFIVVNDLLNEMEINDDIFKISKFLLENCKKTELEGEYVKLFVDKFSSKSLSQKKNKLVERIETFKNLMHKIKIIIDSFIGPNNVVYTEIRALLIIDIKDVLAKVLMDVENKSRDSDCVFLIHLCRAIGYKNEFELDPFIAECFKLINNALISFESRLEKVKKHDKKLMAEEYNLLIVDIVKEFKMLELVKINENESQLKKFLNDFEEGQTFEDFKNKWGTMCIKKTYSLARNLGTLERHIYLLNNFYEIQKIITRYEDTALAGIIDSSAKSIIKIWNDECKKRADPMNYIKRNIDVQGKYFINEDMRPYLIEKIERIVKDVLGHKYKKKDFALDLLFSGI</sequence>
<proteinExistence type="predicted"/>
<evidence type="ECO:0000313" key="1">
    <source>
        <dbReference type="EMBL" id="KAF7684121.1"/>
    </source>
</evidence>
<evidence type="ECO:0008006" key="3">
    <source>
        <dbReference type="Google" id="ProtNLM"/>
    </source>
</evidence>
<comment type="caution">
    <text evidence="1">The sequence shown here is derived from an EMBL/GenBank/DDBJ whole genome shotgun (WGS) entry which is preliminary data.</text>
</comment>
<keyword evidence="2" id="KW-1185">Reference proteome</keyword>
<protein>
    <recommendedName>
        <fullName evidence="3">Exocyst complex component Sec6</fullName>
    </recommendedName>
</protein>
<evidence type="ECO:0000313" key="2">
    <source>
        <dbReference type="Proteomes" id="UP001516464"/>
    </source>
</evidence>
<dbReference type="Proteomes" id="UP001516464">
    <property type="component" value="Unassembled WGS sequence"/>
</dbReference>
<accession>A0ABQ7I127</accession>
<reference evidence="1 2" key="1">
    <citation type="submission" date="2019-01" db="EMBL/GenBank/DDBJ databases">
        <title>Genomes sequencing and comparative genomics of infectious freshwater microsporidia, Cucumispora dikerogammari and Thelohania contejeani.</title>
        <authorList>
            <person name="Cormier A."/>
            <person name="Giraud I."/>
            <person name="Wattier R."/>
            <person name="Teixeira M."/>
            <person name="Grandjean F."/>
            <person name="Rigaud T."/>
            <person name="Cordaux R."/>
        </authorList>
    </citation>
    <scope>NUCLEOTIDE SEQUENCE [LARGE SCALE GENOMIC DNA]</scope>
    <source>
        <strain evidence="1">T1</strain>
        <tissue evidence="1">Spores</tissue>
    </source>
</reference>
<gene>
    <name evidence="1" type="ORF">TCON_0681</name>
</gene>
<organism evidence="1 2">
    <name type="scientific">Astathelohania contejeani</name>
    <dbReference type="NCBI Taxonomy" id="164912"/>
    <lineage>
        <taxon>Eukaryota</taxon>
        <taxon>Fungi</taxon>
        <taxon>Fungi incertae sedis</taxon>
        <taxon>Microsporidia</taxon>
        <taxon>Astathelohaniidae</taxon>
        <taxon>Astathelohania</taxon>
    </lineage>
</organism>
<name>A0ABQ7I127_9MICR</name>